<protein>
    <submittedName>
        <fullName evidence="1">Uncharacterized protein</fullName>
    </submittedName>
</protein>
<sequence length="65" mass="7446">MSVKPLKEGDKVVMHTCIEAEKYDGILWTCATDEFKHHPNHDYTVIMLKGFSGSFATKYLQKVNI</sequence>
<dbReference type="Proteomes" id="UP000274033">
    <property type="component" value="Unassembled WGS sequence"/>
</dbReference>
<evidence type="ECO:0000313" key="1">
    <source>
        <dbReference type="EMBL" id="RQW75940.1"/>
    </source>
</evidence>
<keyword evidence="2" id="KW-1185">Reference proteome</keyword>
<evidence type="ECO:0000313" key="2">
    <source>
        <dbReference type="Proteomes" id="UP000274033"/>
    </source>
</evidence>
<name>A0A3N9UIV6_9BACI</name>
<accession>A0A3N9UIV6</accession>
<dbReference type="OrthoDB" id="1449410at2"/>
<dbReference type="RefSeq" id="WP_124763184.1">
    <property type="nucleotide sequence ID" value="NZ_JAFBDY010000002.1"/>
</dbReference>
<dbReference type="EMBL" id="RRCT01000002">
    <property type="protein sequence ID" value="RQW75940.1"/>
    <property type="molecule type" value="Genomic_DNA"/>
</dbReference>
<proteinExistence type="predicted"/>
<reference evidence="1 2" key="1">
    <citation type="journal article" date="2013" name="J. Microbiol.">
        <title>Lysinibacillus chungkukjangi sp. nov., isolated from Chungkukjang, Korean fermented soybean food.</title>
        <authorList>
            <person name="Kim S.J."/>
            <person name="Jang Y.H."/>
            <person name="Hamada M."/>
            <person name="Ahn J.H."/>
            <person name="Weon H.Y."/>
            <person name="Suzuki K."/>
            <person name="Whang K.S."/>
            <person name="Kwon S.W."/>
        </authorList>
    </citation>
    <scope>NUCLEOTIDE SEQUENCE [LARGE SCALE GENOMIC DNA]</scope>
    <source>
        <strain evidence="1 2">MCCC 1A12701</strain>
    </source>
</reference>
<organism evidence="1 2">
    <name type="scientific">Lysinibacillus composti</name>
    <dbReference type="NCBI Taxonomy" id="720633"/>
    <lineage>
        <taxon>Bacteria</taxon>
        <taxon>Bacillati</taxon>
        <taxon>Bacillota</taxon>
        <taxon>Bacilli</taxon>
        <taxon>Bacillales</taxon>
        <taxon>Bacillaceae</taxon>
        <taxon>Lysinibacillus</taxon>
    </lineage>
</organism>
<gene>
    <name evidence="1" type="ORF">EBB45_04800</name>
</gene>
<comment type="caution">
    <text evidence="1">The sequence shown here is derived from an EMBL/GenBank/DDBJ whole genome shotgun (WGS) entry which is preliminary data.</text>
</comment>
<dbReference type="AlphaFoldDB" id="A0A3N9UIV6"/>